<name>A0A378Y296_PAEPO</name>
<dbReference type="EC" id="1.4.4.2" evidence="6"/>
<dbReference type="InterPro" id="IPR049315">
    <property type="entry name" value="GDC-P_N"/>
</dbReference>
<dbReference type="InterPro" id="IPR015421">
    <property type="entry name" value="PyrdxlP-dep_Trfase_major"/>
</dbReference>
<feature type="domain" description="Glycine dehydrogenase C-terminal" evidence="8">
    <location>
        <begin position="365"/>
        <end position="465"/>
    </location>
</feature>
<dbReference type="EMBL" id="UGSC01000001">
    <property type="protein sequence ID" value="SUA71305.1"/>
    <property type="molecule type" value="Genomic_DNA"/>
</dbReference>
<evidence type="ECO:0000256" key="6">
    <source>
        <dbReference type="HAMAP-Rule" id="MF_00713"/>
    </source>
</evidence>
<evidence type="ECO:0000313" key="9">
    <source>
        <dbReference type="EMBL" id="SUA71305.1"/>
    </source>
</evidence>
<dbReference type="Pfam" id="PF02347">
    <property type="entry name" value="GDC-P"/>
    <property type="match status" value="1"/>
</dbReference>
<keyword evidence="3 6" id="KW-0663">Pyridoxal phosphate</keyword>
<comment type="catalytic activity">
    <reaction evidence="5 6">
        <text>N(6)-[(R)-lipoyl]-L-lysyl-[glycine-cleavage complex H protein] + glycine + H(+) = N(6)-[(R)-S(8)-aminomethyldihydrolipoyl]-L-lysyl-[glycine-cleavage complex H protein] + CO2</text>
        <dbReference type="Rhea" id="RHEA:24304"/>
        <dbReference type="Rhea" id="RHEA-COMP:10494"/>
        <dbReference type="Rhea" id="RHEA-COMP:10495"/>
        <dbReference type="ChEBI" id="CHEBI:15378"/>
        <dbReference type="ChEBI" id="CHEBI:16526"/>
        <dbReference type="ChEBI" id="CHEBI:57305"/>
        <dbReference type="ChEBI" id="CHEBI:83099"/>
        <dbReference type="ChEBI" id="CHEBI:83143"/>
        <dbReference type="EC" id="1.4.4.2"/>
    </reaction>
</comment>
<feature type="modified residue" description="N6-(pyridoxal phosphate)lysine" evidence="6">
    <location>
        <position position="284"/>
    </location>
</feature>
<dbReference type="GO" id="GO:0005960">
    <property type="term" value="C:glycine cleavage complex"/>
    <property type="evidence" value="ECO:0007669"/>
    <property type="project" value="TreeGrafter"/>
</dbReference>
<dbReference type="InterPro" id="IPR015422">
    <property type="entry name" value="PyrdxlP-dep_Trfase_small"/>
</dbReference>
<dbReference type="PANTHER" id="PTHR11773:SF1">
    <property type="entry name" value="GLYCINE DEHYDROGENASE (DECARBOXYLATING), MITOCHONDRIAL"/>
    <property type="match status" value="1"/>
</dbReference>
<evidence type="ECO:0000256" key="2">
    <source>
        <dbReference type="ARBA" id="ARBA00003788"/>
    </source>
</evidence>
<comment type="function">
    <text evidence="2 6">The glycine cleavage system catalyzes the degradation of glycine. The P protein binds the alpha-amino group of glycine through its pyridoxal phosphate cofactor; CO(2) is released and the remaining methylamine moiety is then transferred to the lipoamide cofactor of the H protein.</text>
</comment>
<dbReference type="PANTHER" id="PTHR11773">
    <property type="entry name" value="GLYCINE DEHYDROGENASE, DECARBOXYLATING"/>
    <property type="match status" value="1"/>
</dbReference>
<dbReference type="InterPro" id="IPR049316">
    <property type="entry name" value="GDC-P_C"/>
</dbReference>
<sequence>MTHTGPDQKQELLKEHDQALIFELSRPGRIAYSLPECDVPRRPVAELLPDYALRSEPAALPEVYEVDVIRHYTALSQRNFGVDNGFYPLGSCTMKYNPKVNEDVARYAGFAKIHPYQPENSIQGAMELLHTLQNDLAALTGMDAVTLQPAAGAHGEWTGLMMIRSYHEARGERRTKVLVPDSSHGTNPASATVAGFETITLPSTPEGLVDLDALRQAVGNDTAALMLTNPNTLGLFEKQITDIAAIVHDAGGLLYYDGANSNAIMGITRPGDMGFDVVHLNLHKTMSTPHGGGGPGAGPVGVKQRLIPYLPKPFVVRDSQGVYRWDREQGDSIGRVKAFYGNFGILVRAYAYIRSYGPDGLKRVSECAVLNANYMMHRLAPHFDLPYPGHCKHEFVMSGRGLKKFGVRTLDVAKRLLDFGYHPPTIYFPLNVEECIMIEPTETESKETLDAFVDTMIHIAREAEENPELVLNAPYTTPVTRLDETTAARKPVLNCACS</sequence>
<dbReference type="CDD" id="cd00613">
    <property type="entry name" value="GDC-P"/>
    <property type="match status" value="1"/>
</dbReference>
<evidence type="ECO:0000256" key="3">
    <source>
        <dbReference type="ARBA" id="ARBA00022898"/>
    </source>
</evidence>
<dbReference type="InterPro" id="IPR015424">
    <property type="entry name" value="PyrdxlP-dep_Trfase"/>
</dbReference>
<dbReference type="RefSeq" id="WP_019688296.1">
    <property type="nucleotide sequence ID" value="NZ_CP036496.1"/>
</dbReference>
<dbReference type="GO" id="GO:0005829">
    <property type="term" value="C:cytosol"/>
    <property type="evidence" value="ECO:0007669"/>
    <property type="project" value="TreeGrafter"/>
</dbReference>
<dbReference type="Gene3D" id="3.90.1150.10">
    <property type="entry name" value="Aspartate Aminotransferase, domain 1"/>
    <property type="match status" value="1"/>
</dbReference>
<dbReference type="HAMAP" id="MF_00713">
    <property type="entry name" value="GcvPB"/>
    <property type="match status" value="1"/>
</dbReference>
<proteinExistence type="inferred from homology"/>
<dbReference type="Pfam" id="PF21478">
    <property type="entry name" value="GcvP2_C"/>
    <property type="match status" value="1"/>
</dbReference>
<dbReference type="GO" id="GO:0030170">
    <property type="term" value="F:pyridoxal phosphate binding"/>
    <property type="evidence" value="ECO:0007669"/>
    <property type="project" value="TreeGrafter"/>
</dbReference>
<dbReference type="Gene3D" id="6.20.440.10">
    <property type="match status" value="1"/>
</dbReference>
<gene>
    <name evidence="6 9" type="primary">gcvPB</name>
    <name evidence="9" type="ORF">NCTC10343_04192</name>
</gene>
<dbReference type="InterPro" id="IPR023012">
    <property type="entry name" value="GcvPB"/>
</dbReference>
<dbReference type="GO" id="GO:0016594">
    <property type="term" value="F:glycine binding"/>
    <property type="evidence" value="ECO:0007669"/>
    <property type="project" value="TreeGrafter"/>
</dbReference>
<comment type="subunit">
    <text evidence="6">The glycine cleavage system is composed of four proteins: P, T, L and H. In this organism, the P 'protein' is a heterodimer of two subunits.</text>
</comment>
<evidence type="ECO:0000256" key="4">
    <source>
        <dbReference type="ARBA" id="ARBA00023002"/>
    </source>
</evidence>
<reference evidence="9 10" key="1">
    <citation type="submission" date="2018-06" db="EMBL/GenBank/DDBJ databases">
        <authorList>
            <consortium name="Pathogen Informatics"/>
            <person name="Doyle S."/>
        </authorList>
    </citation>
    <scope>NUCLEOTIDE SEQUENCE [LARGE SCALE GENOMIC DNA]</scope>
    <source>
        <strain evidence="9 10">NCTC10343</strain>
    </source>
</reference>
<dbReference type="GO" id="GO:0019464">
    <property type="term" value="P:glycine decarboxylation via glycine cleavage system"/>
    <property type="evidence" value="ECO:0007669"/>
    <property type="project" value="UniProtKB-UniRule"/>
</dbReference>
<evidence type="ECO:0000256" key="1">
    <source>
        <dbReference type="ARBA" id="ARBA00001933"/>
    </source>
</evidence>
<dbReference type="FunFam" id="3.90.1150.10:FF:000014">
    <property type="entry name" value="Probable glycine dehydrogenase (decarboxylating) subunit 2"/>
    <property type="match status" value="1"/>
</dbReference>
<evidence type="ECO:0000313" key="10">
    <source>
        <dbReference type="Proteomes" id="UP000254400"/>
    </source>
</evidence>
<accession>A0A378Y296</accession>
<dbReference type="Gene3D" id="3.40.640.10">
    <property type="entry name" value="Type I PLP-dependent aspartate aminotransferase-like (Major domain)"/>
    <property type="match status" value="1"/>
</dbReference>
<evidence type="ECO:0000259" key="7">
    <source>
        <dbReference type="Pfam" id="PF02347"/>
    </source>
</evidence>
<feature type="domain" description="Glycine cleavage system P-protein N-terminal" evidence="7">
    <location>
        <begin position="63"/>
        <end position="312"/>
    </location>
</feature>
<dbReference type="GO" id="GO:0004375">
    <property type="term" value="F:glycine dehydrogenase (decarboxylating) activity"/>
    <property type="evidence" value="ECO:0007669"/>
    <property type="project" value="UniProtKB-EC"/>
</dbReference>
<dbReference type="InterPro" id="IPR020581">
    <property type="entry name" value="GDC_P"/>
</dbReference>
<evidence type="ECO:0000259" key="8">
    <source>
        <dbReference type="Pfam" id="PF21478"/>
    </source>
</evidence>
<comment type="similarity">
    <text evidence="6">Belongs to the GcvP family. C-terminal subunit subfamily.</text>
</comment>
<dbReference type="AlphaFoldDB" id="A0A378Y296"/>
<keyword evidence="4 6" id="KW-0560">Oxidoreductase</keyword>
<organism evidence="9 10">
    <name type="scientific">Paenibacillus polymyxa</name>
    <name type="common">Bacillus polymyxa</name>
    <dbReference type="NCBI Taxonomy" id="1406"/>
    <lineage>
        <taxon>Bacteria</taxon>
        <taxon>Bacillati</taxon>
        <taxon>Bacillota</taxon>
        <taxon>Bacilli</taxon>
        <taxon>Bacillales</taxon>
        <taxon>Paenibacillaceae</taxon>
        <taxon>Paenibacillus</taxon>
    </lineage>
</organism>
<dbReference type="GeneID" id="93347521"/>
<dbReference type="SUPFAM" id="SSF53383">
    <property type="entry name" value="PLP-dependent transferases"/>
    <property type="match status" value="1"/>
</dbReference>
<dbReference type="Proteomes" id="UP000254400">
    <property type="component" value="Unassembled WGS sequence"/>
</dbReference>
<dbReference type="NCBIfam" id="NF003346">
    <property type="entry name" value="PRK04366.1"/>
    <property type="match status" value="1"/>
</dbReference>
<evidence type="ECO:0000256" key="5">
    <source>
        <dbReference type="ARBA" id="ARBA00049026"/>
    </source>
</evidence>
<protein>
    <recommendedName>
        <fullName evidence="6">Probable glycine dehydrogenase (decarboxylating) subunit 2</fullName>
        <ecNumber evidence="6">1.4.4.2</ecNumber>
    </recommendedName>
    <alternativeName>
        <fullName evidence="6">Glycine cleavage system P-protein subunit 2</fullName>
    </alternativeName>
    <alternativeName>
        <fullName evidence="6">Glycine decarboxylase subunit 2</fullName>
    </alternativeName>
    <alternativeName>
        <fullName evidence="6">Glycine dehydrogenase (aminomethyl-transferring) subunit 2</fullName>
    </alternativeName>
</protein>
<comment type="cofactor">
    <cofactor evidence="1 6">
        <name>pyridoxal 5'-phosphate</name>
        <dbReference type="ChEBI" id="CHEBI:597326"/>
    </cofactor>
</comment>
<dbReference type="FunFam" id="3.40.640.10:FF:000034">
    <property type="entry name" value="Probable glycine dehydrogenase (decarboxylating) subunit 2"/>
    <property type="match status" value="1"/>
</dbReference>